<evidence type="ECO:0000259" key="23">
    <source>
        <dbReference type="SMART" id="SM00306"/>
    </source>
</evidence>
<dbReference type="Gene3D" id="3.30.342.10">
    <property type="entry name" value="DNA Polymerase, chain B, domain 1"/>
    <property type="match status" value="1"/>
</dbReference>
<feature type="coiled-coil region" evidence="21">
    <location>
        <begin position="374"/>
        <end position="401"/>
    </location>
</feature>
<feature type="domain" description="Hint" evidence="23">
    <location>
        <begin position="841"/>
        <end position="969"/>
    </location>
</feature>
<evidence type="ECO:0000256" key="3">
    <source>
        <dbReference type="ARBA" id="ARBA00005755"/>
    </source>
</evidence>
<keyword evidence="11" id="KW-0378">Hydrolase</keyword>
<evidence type="ECO:0000256" key="2">
    <source>
        <dbReference type="ARBA" id="ARBA00004123"/>
    </source>
</evidence>
<dbReference type="InterPro" id="IPR006172">
    <property type="entry name" value="DNA-dir_DNA_pol_B"/>
</dbReference>
<proteinExistence type="inferred from homology"/>
<dbReference type="InterPro" id="IPR042087">
    <property type="entry name" value="DNA_pol_B_thumb"/>
</dbReference>
<dbReference type="Gene3D" id="3.30.420.10">
    <property type="entry name" value="Ribonuclease H-like superfamily/Ribonuclease H"/>
    <property type="match status" value="2"/>
</dbReference>
<feature type="region of interest" description="Disordered" evidence="22">
    <location>
        <begin position="303"/>
        <end position="327"/>
    </location>
</feature>
<dbReference type="InterPro" id="IPR036397">
    <property type="entry name" value="RNaseH_sf"/>
</dbReference>
<evidence type="ECO:0000256" key="7">
    <source>
        <dbReference type="ARBA" id="ARBA00022695"/>
    </source>
</evidence>
<evidence type="ECO:0000256" key="19">
    <source>
        <dbReference type="ARBA" id="ARBA00024411"/>
    </source>
</evidence>
<dbReference type="EMBL" id="JAOAOG010000195">
    <property type="protein sequence ID" value="KAJ6241127.1"/>
    <property type="molecule type" value="Genomic_DNA"/>
</dbReference>
<dbReference type="PANTHER" id="PTHR10322">
    <property type="entry name" value="DNA POLYMERASE CATALYTIC SUBUNIT"/>
    <property type="match status" value="1"/>
</dbReference>
<evidence type="ECO:0000256" key="5">
    <source>
        <dbReference type="ARBA" id="ARBA00022485"/>
    </source>
</evidence>
<dbReference type="InterPro" id="IPR006141">
    <property type="entry name" value="Intein_N"/>
</dbReference>
<evidence type="ECO:0000313" key="25">
    <source>
        <dbReference type="Proteomes" id="UP001150062"/>
    </source>
</evidence>
<dbReference type="SUPFAM" id="SSF51294">
    <property type="entry name" value="Hedgehog/intein (Hint) domain"/>
    <property type="match status" value="1"/>
</dbReference>
<keyword evidence="6" id="KW-0808">Transferase</keyword>
<keyword evidence="14" id="KW-0239">DNA-directed DNA polymerase</keyword>
<dbReference type="Pfam" id="PF14260">
    <property type="entry name" value="zf-C4pol"/>
    <property type="match status" value="1"/>
</dbReference>
<dbReference type="SMART" id="SM00486">
    <property type="entry name" value="POLBc"/>
    <property type="match status" value="1"/>
</dbReference>
<dbReference type="Gene3D" id="1.10.287.690">
    <property type="entry name" value="Helix hairpin bin"/>
    <property type="match status" value="1"/>
</dbReference>
<dbReference type="InterPro" id="IPR043502">
    <property type="entry name" value="DNA/RNA_pol_sf"/>
</dbReference>
<keyword evidence="21" id="KW-0175">Coiled coil</keyword>
<evidence type="ECO:0000256" key="22">
    <source>
        <dbReference type="SAM" id="MobiDB-lite"/>
    </source>
</evidence>
<comment type="catalytic activity">
    <reaction evidence="20">
        <text>DNA(n) + a 2'-deoxyribonucleoside 5'-triphosphate = DNA(n+1) + diphosphate</text>
        <dbReference type="Rhea" id="RHEA:22508"/>
        <dbReference type="Rhea" id="RHEA-COMP:17339"/>
        <dbReference type="Rhea" id="RHEA-COMP:17340"/>
        <dbReference type="ChEBI" id="CHEBI:33019"/>
        <dbReference type="ChEBI" id="CHEBI:61560"/>
        <dbReference type="ChEBI" id="CHEBI:173112"/>
        <dbReference type="EC" id="2.7.7.7"/>
    </reaction>
</comment>
<dbReference type="InterPro" id="IPR006134">
    <property type="entry name" value="DNA-dir_DNA_pol_B_multi_dom"/>
</dbReference>
<accession>A0ABQ8YAD1</accession>
<comment type="subcellular location">
    <subcellularLocation>
        <location evidence="2">Nucleus</location>
    </subcellularLocation>
</comment>
<keyword evidence="16" id="KW-0411">Iron-sulfur</keyword>
<evidence type="ECO:0000313" key="24">
    <source>
        <dbReference type="EMBL" id="KAJ6241127.1"/>
    </source>
</evidence>
<keyword evidence="5" id="KW-0004">4Fe-4S</keyword>
<dbReference type="SMART" id="SM00306">
    <property type="entry name" value="HintN"/>
    <property type="match status" value="1"/>
</dbReference>
<keyword evidence="17" id="KW-0238">DNA-binding</keyword>
<keyword evidence="15" id="KW-0408">Iron</keyword>
<evidence type="ECO:0000256" key="15">
    <source>
        <dbReference type="ARBA" id="ARBA00023004"/>
    </source>
</evidence>
<dbReference type="InterPro" id="IPR056435">
    <property type="entry name" value="DPOD/Z_N"/>
</dbReference>
<dbReference type="EC" id="2.7.7.7" evidence="4"/>
<evidence type="ECO:0000256" key="6">
    <source>
        <dbReference type="ARBA" id="ARBA00022679"/>
    </source>
</evidence>
<evidence type="ECO:0000256" key="10">
    <source>
        <dbReference type="ARBA" id="ARBA00022771"/>
    </source>
</evidence>
<dbReference type="InterPro" id="IPR012337">
    <property type="entry name" value="RNaseH-like_sf"/>
</dbReference>
<dbReference type="SUPFAM" id="SSF53098">
    <property type="entry name" value="Ribonuclease H-like"/>
    <property type="match status" value="1"/>
</dbReference>
<keyword evidence="13" id="KW-0269">Exonuclease</keyword>
<keyword evidence="18" id="KW-0539">Nucleus</keyword>
<comment type="cofactor">
    <cofactor evidence="1">
        <name>[4Fe-4S] cluster</name>
        <dbReference type="ChEBI" id="CHEBI:49883"/>
    </cofactor>
</comment>
<evidence type="ECO:0000256" key="12">
    <source>
        <dbReference type="ARBA" id="ARBA00022833"/>
    </source>
</evidence>
<dbReference type="PANTHER" id="PTHR10322:SF23">
    <property type="entry name" value="DNA POLYMERASE DELTA CATALYTIC SUBUNIT"/>
    <property type="match status" value="1"/>
</dbReference>
<gene>
    <name evidence="24" type="ORF">M0813_23316</name>
</gene>
<organism evidence="24 25">
    <name type="scientific">Anaeramoeba flamelloides</name>
    <dbReference type="NCBI Taxonomy" id="1746091"/>
    <lineage>
        <taxon>Eukaryota</taxon>
        <taxon>Metamonada</taxon>
        <taxon>Anaeramoebidae</taxon>
        <taxon>Anaeramoeba</taxon>
    </lineage>
</organism>
<evidence type="ECO:0000256" key="14">
    <source>
        <dbReference type="ARBA" id="ARBA00022932"/>
    </source>
</evidence>
<name>A0ABQ8YAD1_9EUKA</name>
<dbReference type="Proteomes" id="UP001150062">
    <property type="component" value="Unassembled WGS sequence"/>
</dbReference>
<evidence type="ECO:0000256" key="17">
    <source>
        <dbReference type="ARBA" id="ARBA00023125"/>
    </source>
</evidence>
<reference evidence="24" key="1">
    <citation type="submission" date="2022-08" db="EMBL/GenBank/DDBJ databases">
        <title>Novel sulfate-reducing endosymbionts in the free-living metamonad Anaeramoeba.</title>
        <authorList>
            <person name="Jerlstrom-Hultqvist J."/>
            <person name="Cepicka I."/>
            <person name="Gallot-Lavallee L."/>
            <person name="Salas-Leiva D."/>
            <person name="Curtis B.A."/>
            <person name="Zahonova K."/>
            <person name="Pipaliya S."/>
            <person name="Dacks J."/>
            <person name="Roger A.J."/>
        </authorList>
    </citation>
    <scope>NUCLEOTIDE SEQUENCE</scope>
    <source>
        <strain evidence="24">Schooner1</strain>
    </source>
</reference>
<evidence type="ECO:0000256" key="1">
    <source>
        <dbReference type="ARBA" id="ARBA00001966"/>
    </source>
</evidence>
<comment type="similarity">
    <text evidence="3">Belongs to the DNA polymerase type-B family.</text>
</comment>
<dbReference type="Gene3D" id="3.90.1600.10">
    <property type="entry name" value="Palm domain of DNA polymerase"/>
    <property type="match status" value="2"/>
</dbReference>
<dbReference type="CDD" id="cd05777">
    <property type="entry name" value="DNA_polB_delta_exo"/>
    <property type="match status" value="1"/>
</dbReference>
<dbReference type="InterPro" id="IPR003587">
    <property type="entry name" value="Hint_dom_N"/>
</dbReference>
<keyword evidence="9" id="KW-0479">Metal-binding</keyword>
<dbReference type="InterPro" id="IPR025687">
    <property type="entry name" value="Znf-C4pol"/>
</dbReference>
<evidence type="ECO:0000256" key="21">
    <source>
        <dbReference type="SAM" id="Coils"/>
    </source>
</evidence>
<protein>
    <recommendedName>
        <fullName evidence="19">DNA polymerase delta catalytic subunit</fullName>
        <ecNumber evidence="4">2.7.7.7</ecNumber>
    </recommendedName>
</protein>
<evidence type="ECO:0000256" key="16">
    <source>
        <dbReference type="ARBA" id="ARBA00023014"/>
    </source>
</evidence>
<comment type="caution">
    <text evidence="24">The sequence shown here is derived from an EMBL/GenBank/DDBJ whole genome shotgun (WGS) entry which is preliminary data.</text>
</comment>
<evidence type="ECO:0000256" key="20">
    <source>
        <dbReference type="ARBA" id="ARBA00049244"/>
    </source>
</evidence>
<feature type="region of interest" description="Disordered" evidence="22">
    <location>
        <begin position="340"/>
        <end position="370"/>
    </location>
</feature>
<dbReference type="PRINTS" id="PR00106">
    <property type="entry name" value="DNAPOLB"/>
</dbReference>
<evidence type="ECO:0000256" key="11">
    <source>
        <dbReference type="ARBA" id="ARBA00022801"/>
    </source>
</evidence>
<keyword evidence="25" id="KW-1185">Reference proteome</keyword>
<dbReference type="InterPro" id="IPR050240">
    <property type="entry name" value="DNA_pol_type-B"/>
</dbReference>
<dbReference type="Pfam" id="PF24055">
    <property type="entry name" value="POL3_N"/>
    <property type="match status" value="1"/>
</dbReference>
<evidence type="ECO:0000256" key="9">
    <source>
        <dbReference type="ARBA" id="ARBA00022723"/>
    </source>
</evidence>
<dbReference type="InterPro" id="IPR036844">
    <property type="entry name" value="Hint_dom_sf"/>
</dbReference>
<dbReference type="Pfam" id="PF00136">
    <property type="entry name" value="DNA_pol_B"/>
    <property type="match status" value="2"/>
</dbReference>
<dbReference type="NCBIfam" id="TIGR01445">
    <property type="entry name" value="intein_Nterm"/>
    <property type="match status" value="1"/>
</dbReference>
<dbReference type="InterPro" id="IPR023211">
    <property type="entry name" value="DNA_pol_palm_dom_sf"/>
</dbReference>
<sequence length="1504" mass="173218">MSQRFVDLTKKKRKEERSKEVIHELTKEDLKKRKYKWKRPVVPSIDPKKDTISFMHLEIDRYTGEPMKGMPVPKLGQVPIIRIYGITMNGNSVMAHIHGFTPYFYIQAPSGFTENDLPNFEDALNTRLRNDIKQNNLKNMIYIRRVEIVQKESVYGYKEGGKQPFLKIFTSFPKHVPIARKILSGGFSFPKFGTRYYQTYESNILFALRFMIDVDIYGGCWLEARPHTYRLRSENYKISRCQIEFDIGWDELVSHPISGEWQKVAPLRILSFDIECSGRKGHFPEPEIDPVIQIANVVTYRGSTSSSTKEKEKEKEEEKEKGKEKEGIKEIEKKEVLKQKRSFTEMDMDPNYKQEEEKEEQGLTKSGDLKKGGKMEMEMEIEMENNDNKNEKEKKKDIKIEIIKEPKFKTVPPQSTFSTKKIGEADYTEKHVANEKSVIKNVFTLKSCLNIPGAEILPFKKESDLLSGWCEFVQEIDPDIIIGYNTINFDVPYLINRSRALKIPNFVYLGRIKNQRSSVIDRTKTAKSYGKRVTKETFIPGRCQMDLLPIIRESYKLSSYKLNSVSLKFLGEQKDDVHFSIISDLQNGNAETRRRLALYCLRDSELPLKLLDKLMIIVNYVEMARVTGVPLNYLLTSGQQIKVVSQLYRKANSKGYVIPYLPVQPSDKKYTGAIVIEPKKGFYQDPIVTLDFSSLYPSIMIAHNLCYTTLINPEEIKNYKPKDYVKSPNGDHFIKPHVRKGILPEILNGLLQARKVAKGFLKKEKDPFKKSVYNARQLALKISANSVYGFTGATIGRLPCLPISSSVTSFGREMIDQTKKLVEEKYNTGNGLDHDSVVVYGDSVVSDTPIIIKKSNNTNKKTKFSIVSIKELFESGNQSKYTGWFKEFKNTKDLKEKSVFEKNIKYVWSDNGWNQIIKVIRHKCKKKIYRIVTESSCVEVTQDHSLLDANGKLLKPENCKPGTKLLKDFPKDFSSNYNYSSAEQMDNNNADFYFNKLKNIKINNKYRLKGSNLSLNSTIEKIPNELFQMNIYDQIAFLRGYLDSQKISNLANFNLKFNNKTESTKIYCILKKIGYNIDLGIIKNYNNELDTKEKIKQIQIILNCSYKKLNITSSSKKNSNIVKSIECLGYIDDFVYDIETQKGTFLGGIGSIVLKNTDSVMINFGNIPLNNAMELGKQAATYITSTFVKPINLEYEKVYFPYLLISKKRYAGLMYTGPEKYDKIDSKGIELVRRDNCPLVKNVIGTSLNKILIDRNVSSAVQYVQRMVSDLLRNKLDISQLVITKGLTKKREEYAVKMAHAELAYKLKKRDPGSAPQVGDRVPYVILKGVKGSCNSDNAEDPLYTLNHGLAIDTNYYLEKQLSKPIIRIYKHIVKNPQTLLKGKHTRSINIATPSKKSGGIMRFAKIRKTCLCNKVPLTKNSSFVCKKCENHVSEMYQDKLNMIYELENEYSRLWTQCQKCQRSIHLEVLCSNSECPIFYRRMKVRKDLQEANKKLKKFDLLDW</sequence>
<keyword evidence="7" id="KW-0548">Nucleotidyltransferase</keyword>
<evidence type="ECO:0000256" key="4">
    <source>
        <dbReference type="ARBA" id="ARBA00012417"/>
    </source>
</evidence>
<keyword evidence="12" id="KW-0862">Zinc</keyword>
<dbReference type="InterPro" id="IPR006133">
    <property type="entry name" value="DNA-dir_DNA_pol_B_exonuc"/>
</dbReference>
<keyword evidence="10" id="KW-0863">Zinc-finger</keyword>
<evidence type="ECO:0000256" key="18">
    <source>
        <dbReference type="ARBA" id="ARBA00023242"/>
    </source>
</evidence>
<dbReference type="SUPFAM" id="SSF56672">
    <property type="entry name" value="DNA/RNA polymerases"/>
    <property type="match status" value="1"/>
</dbReference>
<feature type="compositionally biased region" description="Basic and acidic residues" evidence="22">
    <location>
        <begin position="308"/>
        <end position="327"/>
    </location>
</feature>
<evidence type="ECO:0000256" key="13">
    <source>
        <dbReference type="ARBA" id="ARBA00022839"/>
    </source>
</evidence>
<dbReference type="Pfam" id="PF03104">
    <property type="entry name" value="DNA_pol_B_exo1"/>
    <property type="match status" value="2"/>
</dbReference>
<evidence type="ECO:0000256" key="8">
    <source>
        <dbReference type="ARBA" id="ARBA00022722"/>
    </source>
</evidence>
<keyword evidence="8" id="KW-0540">Nuclease</keyword>
<dbReference type="Gene3D" id="1.10.132.60">
    <property type="entry name" value="DNA polymerase family B, C-terminal domain"/>
    <property type="match status" value="1"/>
</dbReference>